<organism evidence="3 5">
    <name type="scientific">Tritrichomonas musculus</name>
    <dbReference type="NCBI Taxonomy" id="1915356"/>
    <lineage>
        <taxon>Eukaryota</taxon>
        <taxon>Metamonada</taxon>
        <taxon>Parabasalia</taxon>
        <taxon>Tritrichomonadida</taxon>
        <taxon>Tritrichomonadidae</taxon>
        <taxon>Tritrichomonas</taxon>
    </lineage>
</organism>
<gene>
    <name evidence="3" type="ORF">M9Y10_001919</name>
    <name evidence="4" type="ORF">M9Y10_001921</name>
</gene>
<evidence type="ECO:0000313" key="4">
    <source>
        <dbReference type="EMBL" id="KAK8899605.1"/>
    </source>
</evidence>
<name>A0ABR2L8D1_9EUKA</name>
<feature type="domain" description="EF-hand" evidence="2">
    <location>
        <begin position="80"/>
        <end position="115"/>
    </location>
</feature>
<sequence length="153" mass="17545">MSRVQSCSLSESDISKLYHALDDDKNGLLDEEELKVLMRKLGMPESYAKLCMLFVGKGKSEINYEQFQKFLAILLLYKTDKSKFLDLVFTCMDQDDSNTLEIDEVFVFLRLLGIQCSLKQAAEILKIADIDKNKCLDRREFGVLVEALEESID</sequence>
<dbReference type="Pfam" id="PF13833">
    <property type="entry name" value="EF-hand_8"/>
    <property type="match status" value="2"/>
</dbReference>
<protein>
    <recommendedName>
        <fullName evidence="2">EF-hand domain-containing protein</fullName>
    </recommendedName>
</protein>
<accession>A0ABR2L8D1</accession>
<comment type="caution">
    <text evidence="3">The sequence shown here is derived from an EMBL/GenBank/DDBJ whole genome shotgun (WGS) entry which is preliminary data.</text>
</comment>
<dbReference type="InterPro" id="IPR002048">
    <property type="entry name" value="EF_hand_dom"/>
</dbReference>
<evidence type="ECO:0000313" key="5">
    <source>
        <dbReference type="Proteomes" id="UP001470230"/>
    </source>
</evidence>
<feature type="domain" description="EF-hand" evidence="2">
    <location>
        <begin position="9"/>
        <end position="44"/>
    </location>
</feature>
<proteinExistence type="predicted"/>
<feature type="domain" description="EF-hand" evidence="2">
    <location>
        <begin position="116"/>
        <end position="151"/>
    </location>
</feature>
<dbReference type="SUPFAM" id="SSF47473">
    <property type="entry name" value="EF-hand"/>
    <property type="match status" value="1"/>
</dbReference>
<dbReference type="Gene3D" id="1.10.238.10">
    <property type="entry name" value="EF-hand"/>
    <property type="match status" value="2"/>
</dbReference>
<dbReference type="PROSITE" id="PS00018">
    <property type="entry name" value="EF_HAND_1"/>
    <property type="match status" value="3"/>
</dbReference>
<dbReference type="EMBL" id="JAPFFF010000001">
    <property type="protein sequence ID" value="KAK8899603.1"/>
    <property type="molecule type" value="Genomic_DNA"/>
</dbReference>
<keyword evidence="1" id="KW-0106">Calcium</keyword>
<keyword evidence="5" id="KW-1185">Reference proteome</keyword>
<dbReference type="SMART" id="SM00054">
    <property type="entry name" value="EFh"/>
    <property type="match status" value="3"/>
</dbReference>
<dbReference type="PROSITE" id="PS50222">
    <property type="entry name" value="EF_HAND_2"/>
    <property type="match status" value="3"/>
</dbReference>
<dbReference type="InterPro" id="IPR011992">
    <property type="entry name" value="EF-hand-dom_pair"/>
</dbReference>
<evidence type="ECO:0000256" key="1">
    <source>
        <dbReference type="ARBA" id="ARBA00022837"/>
    </source>
</evidence>
<dbReference type="EMBL" id="JAPFFF010000001">
    <property type="protein sequence ID" value="KAK8899605.1"/>
    <property type="molecule type" value="Genomic_DNA"/>
</dbReference>
<evidence type="ECO:0000259" key="2">
    <source>
        <dbReference type="PROSITE" id="PS50222"/>
    </source>
</evidence>
<dbReference type="Proteomes" id="UP001470230">
    <property type="component" value="Unassembled WGS sequence"/>
</dbReference>
<evidence type="ECO:0000313" key="3">
    <source>
        <dbReference type="EMBL" id="KAK8899603.1"/>
    </source>
</evidence>
<dbReference type="InterPro" id="IPR018247">
    <property type="entry name" value="EF_Hand_1_Ca_BS"/>
</dbReference>
<reference evidence="3 5" key="1">
    <citation type="submission" date="2024-04" db="EMBL/GenBank/DDBJ databases">
        <title>Tritrichomonas musculus Genome.</title>
        <authorList>
            <person name="Alves-Ferreira E."/>
            <person name="Grigg M."/>
            <person name="Lorenzi H."/>
            <person name="Galac M."/>
        </authorList>
    </citation>
    <scope>NUCLEOTIDE SEQUENCE [LARGE SCALE GENOMIC DNA]</scope>
    <source>
        <strain evidence="3 5">EAF2021</strain>
    </source>
</reference>